<keyword evidence="1" id="KW-0732">Signal</keyword>
<dbReference type="EMBL" id="JAAQWE010000006">
    <property type="protein sequence ID" value="NMX96565.1"/>
    <property type="molecule type" value="Genomic_DNA"/>
</dbReference>
<comment type="caution">
    <text evidence="2">The sequence shown here is derived from an EMBL/GenBank/DDBJ whole genome shotgun (WGS) entry which is preliminary data.</text>
</comment>
<evidence type="ECO:0000256" key="1">
    <source>
        <dbReference type="SAM" id="SignalP"/>
    </source>
</evidence>
<feature type="chain" id="PRO_5030017360" description="Lipoprotein" evidence="1">
    <location>
        <begin position="20"/>
        <end position="73"/>
    </location>
</feature>
<accession>A0A0R3BDN5</accession>
<evidence type="ECO:0000313" key="3">
    <source>
        <dbReference type="Proteomes" id="UP000552560"/>
    </source>
</evidence>
<protein>
    <recommendedName>
        <fullName evidence="4">Lipoprotein</fullName>
    </recommendedName>
</protein>
<dbReference type="PROSITE" id="PS51257">
    <property type="entry name" value="PROKAR_LIPOPROTEIN"/>
    <property type="match status" value="1"/>
</dbReference>
<reference evidence="2 3" key="1">
    <citation type="journal article" date="2020" name="Front. Microbiol.">
        <title>Genetic Organization of the aprX-lipA2 Operon Affects the Proteolytic Potential of Pseudomonas Species in Milk.</title>
        <authorList>
            <person name="Maier C."/>
            <person name="Huptas C."/>
            <person name="von Neubeck M."/>
            <person name="Scherer S."/>
            <person name="Wenning M."/>
            <person name="Lucking G."/>
        </authorList>
    </citation>
    <scope>NUCLEOTIDE SEQUENCE [LARGE SCALE GENOMIC DNA]</scope>
    <source>
        <strain evidence="2 3">WS 4671</strain>
    </source>
</reference>
<proteinExistence type="predicted"/>
<name>A0A0R3BDN5_PSEVE</name>
<organism evidence="2 3">
    <name type="scientific">Pseudomonas veronii</name>
    <dbReference type="NCBI Taxonomy" id="76761"/>
    <lineage>
        <taxon>Bacteria</taxon>
        <taxon>Pseudomonadati</taxon>
        <taxon>Pseudomonadota</taxon>
        <taxon>Gammaproteobacteria</taxon>
        <taxon>Pseudomonadales</taxon>
        <taxon>Pseudomonadaceae</taxon>
        <taxon>Pseudomonas</taxon>
    </lineage>
</organism>
<dbReference type="Proteomes" id="UP000552560">
    <property type="component" value="Unassembled WGS sequence"/>
</dbReference>
<sequence>MISNLVKVVMIAGALLLSACSSDSSGVSRDPCFAGGCQAFGDHSPNKAAKMNFGGSGLGSSYGEYGSGLLHDD</sequence>
<dbReference type="AlphaFoldDB" id="A0A0R3BDN5"/>
<gene>
    <name evidence="2" type="ORF">HBO43_08135</name>
</gene>
<feature type="signal peptide" evidence="1">
    <location>
        <begin position="1"/>
        <end position="19"/>
    </location>
</feature>
<dbReference type="RefSeq" id="WP_057003769.1">
    <property type="nucleotide sequence ID" value="NZ_CP149793.1"/>
</dbReference>
<evidence type="ECO:0008006" key="4">
    <source>
        <dbReference type="Google" id="ProtNLM"/>
    </source>
</evidence>
<evidence type="ECO:0000313" key="2">
    <source>
        <dbReference type="EMBL" id="NMX96565.1"/>
    </source>
</evidence>